<evidence type="ECO:0000256" key="4">
    <source>
        <dbReference type="SAM" id="MobiDB-lite"/>
    </source>
</evidence>
<dbReference type="EMBL" id="JAIXMP010000006">
    <property type="protein sequence ID" value="KAI9271736.1"/>
    <property type="molecule type" value="Genomic_DNA"/>
</dbReference>
<feature type="region of interest" description="Disordered" evidence="4">
    <location>
        <begin position="445"/>
        <end position="505"/>
    </location>
</feature>
<evidence type="ECO:0000313" key="7">
    <source>
        <dbReference type="Proteomes" id="UP001209540"/>
    </source>
</evidence>
<evidence type="ECO:0000256" key="3">
    <source>
        <dbReference type="ARBA" id="ARBA00023163"/>
    </source>
</evidence>
<dbReference type="InterPro" id="IPR038635">
    <property type="entry name" value="CCR4-NOT_su2/3/5_C_sf"/>
</dbReference>
<feature type="compositionally biased region" description="Polar residues" evidence="4">
    <location>
        <begin position="45"/>
        <end position="59"/>
    </location>
</feature>
<dbReference type="GO" id="GO:0000289">
    <property type="term" value="P:nuclear-transcribed mRNA poly(A) tail shortening"/>
    <property type="evidence" value="ECO:0007669"/>
    <property type="project" value="UniProtKB-ARBA"/>
</dbReference>
<proteinExistence type="inferred from homology"/>
<feature type="domain" description="NOT2/NOT3/NOT5 C-terminal" evidence="5">
    <location>
        <begin position="311"/>
        <end position="441"/>
    </location>
</feature>
<reference evidence="6" key="1">
    <citation type="journal article" date="2022" name="IScience">
        <title>Evolution of zygomycete secretomes and the origins of terrestrial fungal ecologies.</title>
        <authorList>
            <person name="Chang Y."/>
            <person name="Wang Y."/>
            <person name="Mondo S."/>
            <person name="Ahrendt S."/>
            <person name="Andreopoulos W."/>
            <person name="Barry K."/>
            <person name="Beard J."/>
            <person name="Benny G.L."/>
            <person name="Blankenship S."/>
            <person name="Bonito G."/>
            <person name="Cuomo C."/>
            <person name="Desiro A."/>
            <person name="Gervers K.A."/>
            <person name="Hundley H."/>
            <person name="Kuo A."/>
            <person name="LaButti K."/>
            <person name="Lang B.F."/>
            <person name="Lipzen A."/>
            <person name="O'Donnell K."/>
            <person name="Pangilinan J."/>
            <person name="Reynolds N."/>
            <person name="Sandor L."/>
            <person name="Smith M.E."/>
            <person name="Tsang A."/>
            <person name="Grigoriev I.V."/>
            <person name="Stajich J.E."/>
            <person name="Spatafora J.W."/>
        </authorList>
    </citation>
    <scope>NUCLEOTIDE SEQUENCE</scope>
    <source>
        <strain evidence="6">RSA 2281</strain>
    </source>
</reference>
<organism evidence="6 7">
    <name type="scientific">Phascolomyces articulosus</name>
    <dbReference type="NCBI Taxonomy" id="60185"/>
    <lineage>
        <taxon>Eukaryota</taxon>
        <taxon>Fungi</taxon>
        <taxon>Fungi incertae sedis</taxon>
        <taxon>Mucoromycota</taxon>
        <taxon>Mucoromycotina</taxon>
        <taxon>Mucoromycetes</taxon>
        <taxon>Mucorales</taxon>
        <taxon>Lichtheimiaceae</taxon>
        <taxon>Phascolomyces</taxon>
    </lineage>
</organism>
<evidence type="ECO:0000256" key="2">
    <source>
        <dbReference type="ARBA" id="ARBA00023015"/>
    </source>
</evidence>
<dbReference type="InterPro" id="IPR040168">
    <property type="entry name" value="Not2/3/5"/>
</dbReference>
<keyword evidence="3" id="KW-0804">Transcription</keyword>
<dbReference type="Gene3D" id="2.30.30.1020">
    <property type="entry name" value="CCR4-NOT complex subunit 2/3/5, C-terminal domain"/>
    <property type="match status" value="1"/>
</dbReference>
<reference evidence="6" key="2">
    <citation type="submission" date="2023-02" db="EMBL/GenBank/DDBJ databases">
        <authorList>
            <consortium name="DOE Joint Genome Institute"/>
            <person name="Mondo S.J."/>
            <person name="Chang Y."/>
            <person name="Wang Y."/>
            <person name="Ahrendt S."/>
            <person name="Andreopoulos W."/>
            <person name="Barry K."/>
            <person name="Beard J."/>
            <person name="Benny G.L."/>
            <person name="Blankenship S."/>
            <person name="Bonito G."/>
            <person name="Cuomo C."/>
            <person name="Desiro A."/>
            <person name="Gervers K.A."/>
            <person name="Hundley H."/>
            <person name="Kuo A."/>
            <person name="LaButti K."/>
            <person name="Lang B.F."/>
            <person name="Lipzen A."/>
            <person name="O'Donnell K."/>
            <person name="Pangilinan J."/>
            <person name="Reynolds N."/>
            <person name="Sandor L."/>
            <person name="Smith M.W."/>
            <person name="Tsang A."/>
            <person name="Grigoriev I.V."/>
            <person name="Stajich J.E."/>
            <person name="Spatafora J.W."/>
        </authorList>
    </citation>
    <scope>NUCLEOTIDE SEQUENCE</scope>
    <source>
        <strain evidence="6">RSA 2281</strain>
    </source>
</reference>
<feature type="compositionally biased region" description="Polar residues" evidence="4">
    <location>
        <begin position="223"/>
        <end position="237"/>
    </location>
</feature>
<keyword evidence="7" id="KW-1185">Reference proteome</keyword>
<feature type="compositionally biased region" description="Low complexity" evidence="4">
    <location>
        <begin position="449"/>
        <end position="483"/>
    </location>
</feature>
<dbReference type="GO" id="GO:0006355">
    <property type="term" value="P:regulation of DNA-templated transcription"/>
    <property type="evidence" value="ECO:0007669"/>
    <property type="project" value="InterPro"/>
</dbReference>
<feature type="region of interest" description="Disordered" evidence="4">
    <location>
        <begin position="223"/>
        <end position="268"/>
    </location>
</feature>
<evidence type="ECO:0000256" key="1">
    <source>
        <dbReference type="ARBA" id="ARBA00007682"/>
    </source>
</evidence>
<keyword evidence="2" id="KW-0805">Transcription regulation</keyword>
<feature type="compositionally biased region" description="Polar residues" evidence="4">
    <location>
        <begin position="72"/>
        <end position="89"/>
    </location>
</feature>
<dbReference type="GO" id="GO:0030015">
    <property type="term" value="C:CCR4-NOT core complex"/>
    <property type="evidence" value="ECO:0007669"/>
    <property type="project" value="InterPro"/>
</dbReference>
<accession>A0AAD5PGT7</accession>
<dbReference type="InterPro" id="IPR007282">
    <property type="entry name" value="NOT2/3/5_C"/>
</dbReference>
<evidence type="ECO:0000313" key="6">
    <source>
        <dbReference type="EMBL" id="KAI9271736.1"/>
    </source>
</evidence>
<dbReference type="Proteomes" id="UP001209540">
    <property type="component" value="Unassembled WGS sequence"/>
</dbReference>
<sequence>MFRPNTGIDLNDFPALGTPASNSRGTPSGSLPPQPPSSSLLPSNRFANYPSTPSNSNHVQDAFLGSGAGAGNNVSEFGTVNSSSPLGSYQPVHSNAAAAAAAAAAYTGGGATGATGNDHPPLSAARGLAPRTFSMDDFPALRSSATTAAAGGATPGGAGGAPPFGNDLAAAANSAAAINSKTEPWDYTGAREAMPNSLNSSKQYGATVAAGVKGDMLASSQWLQSRGESTAPQSHVPPNSRKPVGSTPLSRDQEGTPKGTSTSSDSKASDSYGLLGLLGVIRMTDPDRSMLALGSDLTTLGLDLNTADSIYSTFISPWSDTQTPPGLNVEPGYYLPPCYRTVQATPPAHQRMRTFSDEILFYVFYSMPKDVAQEAAAQELYARNWRYHKELGMWLTKEADENGRPVQGWRRTSPSPVDRGVYVIFDPTTWQKVKREWTLPWDALEDRQQQQQAPQQQQQQQQQPSSQGSSSQPPRPQQQQPQPGMNMSNPPTGISPGLASRGVMI</sequence>
<name>A0AAD5PGT7_9FUNG</name>
<dbReference type="Pfam" id="PF04153">
    <property type="entry name" value="NOT2_3_5_C"/>
    <property type="match status" value="1"/>
</dbReference>
<comment type="caution">
    <text evidence="6">The sequence shown here is derived from an EMBL/GenBank/DDBJ whole genome shotgun (WGS) entry which is preliminary data.</text>
</comment>
<feature type="region of interest" description="Disordered" evidence="4">
    <location>
        <begin position="1"/>
        <end position="89"/>
    </location>
</feature>
<dbReference type="AlphaFoldDB" id="A0AAD5PGT7"/>
<dbReference type="PANTHER" id="PTHR23326">
    <property type="entry name" value="CCR4 NOT-RELATED"/>
    <property type="match status" value="1"/>
</dbReference>
<comment type="similarity">
    <text evidence="1">Belongs to the CNOT2/3/5 family.</text>
</comment>
<gene>
    <name evidence="6" type="ORF">BDA99DRAFT_500854</name>
</gene>
<protein>
    <recommendedName>
        <fullName evidence="5">NOT2/NOT3/NOT5 C-terminal domain-containing protein</fullName>
    </recommendedName>
</protein>
<evidence type="ECO:0000259" key="5">
    <source>
        <dbReference type="Pfam" id="PF04153"/>
    </source>
</evidence>